<dbReference type="Proteomes" id="UP001501867">
    <property type="component" value="Unassembled WGS sequence"/>
</dbReference>
<gene>
    <name evidence="1" type="ORF">GCM10010302_17740</name>
</gene>
<protein>
    <submittedName>
        <fullName evidence="1">Uncharacterized protein</fullName>
    </submittedName>
</protein>
<sequence>MAHHGDRNCAWFDQSRPHPRARVGFHTERQDTSAPVRLGLLELSDEAEADGREGFRPLVELSPEDRRQVVTLPPSIARLTMVKHLEP</sequence>
<comment type="caution">
    <text evidence="1">The sequence shown here is derived from an EMBL/GenBank/DDBJ whole genome shotgun (WGS) entry which is preliminary data.</text>
</comment>
<reference evidence="1 2" key="1">
    <citation type="journal article" date="2019" name="Int. J. Syst. Evol. Microbiol.">
        <title>The Global Catalogue of Microorganisms (GCM) 10K type strain sequencing project: providing services to taxonomists for standard genome sequencing and annotation.</title>
        <authorList>
            <consortium name="The Broad Institute Genomics Platform"/>
            <consortium name="The Broad Institute Genome Sequencing Center for Infectious Disease"/>
            <person name="Wu L."/>
            <person name="Ma J."/>
        </authorList>
    </citation>
    <scope>NUCLEOTIDE SEQUENCE [LARGE SCALE GENOMIC DNA]</scope>
    <source>
        <strain evidence="1 2">JCM 4505</strain>
    </source>
</reference>
<organism evidence="1 2">
    <name type="scientific">Streptomyces polychromogenes</name>
    <dbReference type="NCBI Taxonomy" id="67342"/>
    <lineage>
        <taxon>Bacteria</taxon>
        <taxon>Bacillati</taxon>
        <taxon>Actinomycetota</taxon>
        <taxon>Actinomycetes</taxon>
        <taxon>Kitasatosporales</taxon>
        <taxon>Streptomycetaceae</taxon>
        <taxon>Streptomyces</taxon>
    </lineage>
</organism>
<evidence type="ECO:0000313" key="2">
    <source>
        <dbReference type="Proteomes" id="UP001501867"/>
    </source>
</evidence>
<accession>A0ABN0V8K0</accession>
<name>A0ABN0V8K0_9ACTN</name>
<keyword evidence="2" id="KW-1185">Reference proteome</keyword>
<proteinExistence type="predicted"/>
<dbReference type="EMBL" id="BAAABV010000011">
    <property type="protein sequence ID" value="GAA0280417.1"/>
    <property type="molecule type" value="Genomic_DNA"/>
</dbReference>
<evidence type="ECO:0000313" key="1">
    <source>
        <dbReference type="EMBL" id="GAA0280417.1"/>
    </source>
</evidence>